<sequence>MHNDMYFFILILYIFHVTYILESCFHFLKFRIRNGIGKRGRNAASACNFSTCALHTVREKTQRS</sequence>
<dbReference type="AlphaFoldDB" id="A0A1Y3EKH5"/>
<proteinExistence type="predicted"/>
<name>A0A1Y3EKH5_9BILA</name>
<keyword evidence="1" id="KW-1133">Transmembrane helix</keyword>
<evidence type="ECO:0000313" key="2">
    <source>
        <dbReference type="EMBL" id="OUC44069.1"/>
    </source>
</evidence>
<accession>A0A1Y3EKH5</accession>
<protein>
    <submittedName>
        <fullName evidence="2">Uncharacterized protein</fullName>
    </submittedName>
</protein>
<keyword evidence="1" id="KW-0812">Transmembrane</keyword>
<organism evidence="2 3">
    <name type="scientific">Trichinella nativa</name>
    <dbReference type="NCBI Taxonomy" id="6335"/>
    <lineage>
        <taxon>Eukaryota</taxon>
        <taxon>Metazoa</taxon>
        <taxon>Ecdysozoa</taxon>
        <taxon>Nematoda</taxon>
        <taxon>Enoplea</taxon>
        <taxon>Dorylaimia</taxon>
        <taxon>Trichinellida</taxon>
        <taxon>Trichinellidae</taxon>
        <taxon>Trichinella</taxon>
    </lineage>
</organism>
<evidence type="ECO:0000313" key="3">
    <source>
        <dbReference type="Proteomes" id="UP000243006"/>
    </source>
</evidence>
<keyword evidence="1" id="KW-0472">Membrane</keyword>
<feature type="transmembrane region" description="Helical" evidence="1">
    <location>
        <begin position="6"/>
        <end position="28"/>
    </location>
</feature>
<gene>
    <name evidence="2" type="ORF">D917_09340</name>
</gene>
<comment type="caution">
    <text evidence="2">The sequence shown here is derived from an EMBL/GenBank/DDBJ whole genome shotgun (WGS) entry which is preliminary data.</text>
</comment>
<evidence type="ECO:0000256" key="1">
    <source>
        <dbReference type="SAM" id="Phobius"/>
    </source>
</evidence>
<reference evidence="2 3" key="1">
    <citation type="submission" date="2015-04" db="EMBL/GenBank/DDBJ databases">
        <title>Draft genome of the roundworm Trichinella nativa.</title>
        <authorList>
            <person name="Mitreva M."/>
        </authorList>
    </citation>
    <scope>NUCLEOTIDE SEQUENCE [LARGE SCALE GENOMIC DNA]</scope>
    <source>
        <strain evidence="2 3">ISS45</strain>
    </source>
</reference>
<dbReference type="EMBL" id="LVZM01013511">
    <property type="protein sequence ID" value="OUC44069.1"/>
    <property type="molecule type" value="Genomic_DNA"/>
</dbReference>
<dbReference type="Proteomes" id="UP000243006">
    <property type="component" value="Unassembled WGS sequence"/>
</dbReference>